<reference evidence="1 2" key="1">
    <citation type="submission" date="2018-04" db="EMBL/GenBank/DDBJ databases">
        <title>Brenneria corticis sp.nov.</title>
        <authorList>
            <person name="Li Y."/>
        </authorList>
    </citation>
    <scope>NUCLEOTIDE SEQUENCE [LARGE SCALE GENOMIC DNA]</scope>
    <source>
        <strain evidence="1 2">CFCC 11842</strain>
    </source>
</reference>
<organism evidence="1 2">
    <name type="scientific">Brenneria corticis</name>
    <dbReference type="NCBI Taxonomy" id="2173106"/>
    <lineage>
        <taxon>Bacteria</taxon>
        <taxon>Pseudomonadati</taxon>
        <taxon>Pseudomonadota</taxon>
        <taxon>Gammaproteobacteria</taxon>
        <taxon>Enterobacterales</taxon>
        <taxon>Pectobacteriaceae</taxon>
        <taxon>Brenneria</taxon>
    </lineage>
</organism>
<dbReference type="AlphaFoldDB" id="A0A2U1UCZ6"/>
<dbReference type="EMBL" id="QDKH01000001">
    <property type="protein sequence ID" value="PWC19541.1"/>
    <property type="molecule type" value="Genomic_DNA"/>
</dbReference>
<sequence>MLMLLTGVTAIALGFTLTFGILIWQSGQQQAIAEQYLKQTAYTNIAIPFDRPRRLTDPEAAKPKAQIEDLLEV</sequence>
<evidence type="ECO:0000313" key="1">
    <source>
        <dbReference type="EMBL" id="PWC19541.1"/>
    </source>
</evidence>
<proteinExistence type="predicted"/>
<evidence type="ECO:0000313" key="2">
    <source>
        <dbReference type="Proteomes" id="UP000296159"/>
    </source>
</evidence>
<comment type="caution">
    <text evidence="1">The sequence shown here is derived from an EMBL/GenBank/DDBJ whole genome shotgun (WGS) entry which is preliminary data.</text>
</comment>
<dbReference type="RefSeq" id="WP_136164609.1">
    <property type="nucleotide sequence ID" value="NZ_KZ819071.1"/>
</dbReference>
<keyword evidence="2" id="KW-1185">Reference proteome</keyword>
<dbReference type="Proteomes" id="UP000296159">
    <property type="component" value="Unassembled WGS sequence"/>
</dbReference>
<name>A0A2U1UCZ6_9GAMM</name>
<gene>
    <name evidence="1" type="ORF">DDT56_00780</name>
</gene>
<accession>A0A2U1UCZ6</accession>
<protein>
    <submittedName>
        <fullName evidence="1">Uncharacterized protein</fullName>
    </submittedName>
</protein>